<protein>
    <submittedName>
        <fullName evidence="2">Hydrolase</fullName>
    </submittedName>
</protein>
<accession>M8D6L6</accession>
<keyword evidence="3" id="KW-1185">Reference proteome</keyword>
<evidence type="ECO:0000313" key="2">
    <source>
        <dbReference type="EMBL" id="EMT51909.1"/>
    </source>
</evidence>
<dbReference type="InterPro" id="IPR000073">
    <property type="entry name" value="AB_hydrolase_1"/>
</dbReference>
<dbReference type="Pfam" id="PF00561">
    <property type="entry name" value="Abhydrolase_1"/>
    <property type="match status" value="1"/>
</dbReference>
<evidence type="ECO:0000313" key="3">
    <source>
        <dbReference type="Proteomes" id="UP000012081"/>
    </source>
</evidence>
<name>M8D6L6_9BACL</name>
<dbReference type="PANTHER" id="PTHR43798">
    <property type="entry name" value="MONOACYLGLYCEROL LIPASE"/>
    <property type="match status" value="1"/>
</dbReference>
<dbReference type="PANTHER" id="PTHR43798:SF33">
    <property type="entry name" value="HYDROLASE, PUTATIVE (AFU_ORTHOLOGUE AFUA_2G14860)-RELATED"/>
    <property type="match status" value="1"/>
</dbReference>
<dbReference type="STRING" id="1300222.I532_13728"/>
<sequence>MLHAKDNQLPTRKYFQSGKMKLSYLDFGGEGEEILLMLHGHMNDARTYSDFASKIEGWRVIGLDQRGHGWSEHSPDLDYSRESYLNDIFSLIDTELGGQPVTILGHSLGGVNGYQFAARYPELVRAVIVEDIGVEINADMSFAEKLPSRSASLEELRASLERAGVRAIDYFSESVFEDEQGWGFRSDLRGMNISTQNINGVWWEDWLSSTCPILLIHGKKSFVMDIHQAKLMVSRRPNTKLEVFEECGHGVHSDDPNGFYRAVRDFLDGLR</sequence>
<dbReference type="RefSeq" id="WP_003388909.1">
    <property type="nucleotide sequence ID" value="NZ_APBN01000005.1"/>
</dbReference>
<dbReference type="PATRIC" id="fig|1300222.3.peg.2871"/>
<dbReference type="InterPro" id="IPR029058">
    <property type="entry name" value="AB_hydrolase_fold"/>
</dbReference>
<dbReference type="GeneID" id="89498454"/>
<dbReference type="Proteomes" id="UP000012081">
    <property type="component" value="Unassembled WGS sequence"/>
</dbReference>
<proteinExistence type="predicted"/>
<organism evidence="2 3">
    <name type="scientific">Brevibacillus borstelensis AK1</name>
    <dbReference type="NCBI Taxonomy" id="1300222"/>
    <lineage>
        <taxon>Bacteria</taxon>
        <taxon>Bacillati</taxon>
        <taxon>Bacillota</taxon>
        <taxon>Bacilli</taxon>
        <taxon>Bacillales</taxon>
        <taxon>Paenibacillaceae</taxon>
        <taxon>Brevibacillus</taxon>
    </lineage>
</organism>
<gene>
    <name evidence="2" type="ORF">I532_13728</name>
</gene>
<keyword evidence="2" id="KW-0378">Hydrolase</keyword>
<dbReference type="InterPro" id="IPR050266">
    <property type="entry name" value="AB_hydrolase_sf"/>
</dbReference>
<dbReference type="EMBL" id="APBN01000005">
    <property type="protein sequence ID" value="EMT51909.1"/>
    <property type="molecule type" value="Genomic_DNA"/>
</dbReference>
<dbReference type="GO" id="GO:0016020">
    <property type="term" value="C:membrane"/>
    <property type="evidence" value="ECO:0007669"/>
    <property type="project" value="TreeGrafter"/>
</dbReference>
<dbReference type="OrthoDB" id="9805423at2"/>
<comment type="caution">
    <text evidence="2">The sequence shown here is derived from an EMBL/GenBank/DDBJ whole genome shotgun (WGS) entry which is preliminary data.</text>
</comment>
<evidence type="ECO:0000259" key="1">
    <source>
        <dbReference type="Pfam" id="PF00561"/>
    </source>
</evidence>
<feature type="domain" description="AB hydrolase-1" evidence="1">
    <location>
        <begin position="35"/>
        <end position="256"/>
    </location>
</feature>
<dbReference type="Gene3D" id="3.40.50.1820">
    <property type="entry name" value="alpha/beta hydrolase"/>
    <property type="match status" value="1"/>
</dbReference>
<dbReference type="SUPFAM" id="SSF53474">
    <property type="entry name" value="alpha/beta-Hydrolases"/>
    <property type="match status" value="1"/>
</dbReference>
<dbReference type="PRINTS" id="PR00111">
    <property type="entry name" value="ABHYDROLASE"/>
</dbReference>
<reference evidence="2 3" key="1">
    <citation type="submission" date="2013-03" db="EMBL/GenBank/DDBJ databases">
        <title>Assembly of a new bacterial strain Brevibacillus borstelensis AK1.</title>
        <authorList>
            <person name="Rajan I."/>
            <person name="PoliReddy D."/>
            <person name="Sugumar T."/>
            <person name="Rathinam K."/>
            <person name="Alqarawi S."/>
            <person name="Khalil A.B."/>
            <person name="Sivakumar N."/>
        </authorList>
    </citation>
    <scope>NUCLEOTIDE SEQUENCE [LARGE SCALE GENOMIC DNA]</scope>
    <source>
        <strain evidence="2 3">AK1</strain>
    </source>
</reference>
<dbReference type="GO" id="GO:0016787">
    <property type="term" value="F:hydrolase activity"/>
    <property type="evidence" value="ECO:0007669"/>
    <property type="project" value="UniProtKB-KW"/>
</dbReference>
<dbReference type="AlphaFoldDB" id="M8D6L6"/>